<dbReference type="GO" id="GO:0003676">
    <property type="term" value="F:nucleic acid binding"/>
    <property type="evidence" value="ECO:0007669"/>
    <property type="project" value="InterPro"/>
</dbReference>
<sequence length="306" mass="33387">MRYYNGIDGDSIERGGEYNQHSTGHEVCNFSSNAGTLYGYVQPTGKIKIEKLGAGKKDDSVSGVTVVWTAGPESGGTVVVGWYKDATVFREAQKIEKPSAIQKKNGVSIFRIKAPAGKAVLLPVEQRELMIPRAVKGGIGQSNVWFADKEESQEIVNRVTSLINGEAIAALPDVDQSQAILEGNPRLVAHLRRERNSAIVKAKKDAVLRATGKLCCETCGFDFKEVYGEFGDGFCEVHHLQPLAKADGVVKTELGDLAIVCSNCHRVIHRTDPMLSISSLAMHLQRQRAQHGGPHERCAIKPAQRR</sequence>
<dbReference type="InterPro" id="IPR002711">
    <property type="entry name" value="HNH"/>
</dbReference>
<keyword evidence="2" id="KW-0255">Endonuclease</keyword>
<dbReference type="STRING" id="983917.RGE_19500"/>
<protein>
    <submittedName>
        <fullName evidence="2">HNH endonuclease family protein</fullName>
    </submittedName>
</protein>
<keyword evidence="3" id="KW-1185">Reference proteome</keyword>
<evidence type="ECO:0000313" key="3">
    <source>
        <dbReference type="Proteomes" id="UP000007883"/>
    </source>
</evidence>
<dbReference type="Proteomes" id="UP000007883">
    <property type="component" value="Chromosome"/>
</dbReference>
<dbReference type="KEGG" id="rge:RGE_19500"/>
<gene>
    <name evidence="2" type="ordered locus">RGE_19500</name>
</gene>
<reference evidence="2 3" key="1">
    <citation type="journal article" date="2012" name="J. Bacteriol.">
        <title>Complete genome sequence of phototrophic betaproteobacterium Rubrivivax gelatinosus IL144.</title>
        <authorList>
            <person name="Nagashima S."/>
            <person name="Kamimura A."/>
            <person name="Shimizu T."/>
            <person name="Nakamura-isaki S."/>
            <person name="Aono E."/>
            <person name="Sakamoto K."/>
            <person name="Ichikawa N."/>
            <person name="Nakazawa H."/>
            <person name="Sekine M."/>
            <person name="Yamazaki S."/>
            <person name="Fujita N."/>
            <person name="Shimada K."/>
            <person name="Hanada S."/>
            <person name="Nagashima K.V.P."/>
        </authorList>
    </citation>
    <scope>NUCLEOTIDE SEQUENCE [LARGE SCALE GENOMIC DNA]</scope>
    <source>
        <strain evidence="3">NBRC 100245 / IL144</strain>
    </source>
</reference>
<dbReference type="GO" id="GO:0008270">
    <property type="term" value="F:zinc ion binding"/>
    <property type="evidence" value="ECO:0007669"/>
    <property type="project" value="InterPro"/>
</dbReference>
<dbReference type="AlphaFoldDB" id="I0HQK4"/>
<keyword evidence="2" id="KW-0540">Nuclease</keyword>
<keyword evidence="2" id="KW-0378">Hydrolase</keyword>
<evidence type="ECO:0000259" key="1">
    <source>
        <dbReference type="SMART" id="SM00507"/>
    </source>
</evidence>
<organism evidence="2 3">
    <name type="scientific">Rubrivivax gelatinosus (strain NBRC 100245 / IL144)</name>
    <dbReference type="NCBI Taxonomy" id="983917"/>
    <lineage>
        <taxon>Bacteria</taxon>
        <taxon>Pseudomonadati</taxon>
        <taxon>Pseudomonadota</taxon>
        <taxon>Betaproteobacteria</taxon>
        <taxon>Burkholderiales</taxon>
        <taxon>Sphaerotilaceae</taxon>
        <taxon>Rubrivivax</taxon>
    </lineage>
</organism>
<dbReference type="InterPro" id="IPR003615">
    <property type="entry name" value="HNH_nuc"/>
</dbReference>
<dbReference type="eggNOG" id="COG3183">
    <property type="taxonomic scope" value="Bacteria"/>
</dbReference>
<dbReference type="GO" id="GO:0004519">
    <property type="term" value="F:endonuclease activity"/>
    <property type="evidence" value="ECO:0007669"/>
    <property type="project" value="UniProtKB-KW"/>
</dbReference>
<proteinExistence type="predicted"/>
<accession>I0HQK4</accession>
<dbReference type="RefSeq" id="WP_014428154.1">
    <property type="nucleotide sequence ID" value="NC_017075.1"/>
</dbReference>
<dbReference type="Pfam" id="PF01844">
    <property type="entry name" value="HNH"/>
    <property type="match status" value="1"/>
</dbReference>
<dbReference type="SMART" id="SM00507">
    <property type="entry name" value="HNHc"/>
    <property type="match status" value="1"/>
</dbReference>
<name>I0HQK4_RUBGI</name>
<feature type="domain" description="HNH nuclease" evidence="1">
    <location>
        <begin position="203"/>
        <end position="266"/>
    </location>
</feature>
<dbReference type="EMBL" id="AP012320">
    <property type="protein sequence ID" value="BAL95291.1"/>
    <property type="molecule type" value="Genomic_DNA"/>
</dbReference>
<dbReference type="HOGENOM" id="CLU_932653_0_0_4"/>
<evidence type="ECO:0000313" key="2">
    <source>
        <dbReference type="EMBL" id="BAL95291.1"/>
    </source>
</evidence>